<dbReference type="Gene3D" id="3.30.470.20">
    <property type="entry name" value="ATP-grasp fold, B domain"/>
    <property type="match status" value="1"/>
</dbReference>
<evidence type="ECO:0000313" key="2">
    <source>
        <dbReference type="Proteomes" id="UP000316330"/>
    </source>
</evidence>
<reference evidence="1 2" key="1">
    <citation type="submission" date="2019-07" db="EMBL/GenBank/DDBJ databases">
        <authorList>
            <person name="Kim J."/>
        </authorList>
    </citation>
    <scope>NUCLEOTIDE SEQUENCE [LARGE SCALE GENOMIC DNA]</scope>
    <source>
        <strain evidence="1 2">G13</strain>
    </source>
</reference>
<dbReference type="Pfam" id="PF14398">
    <property type="entry name" value="ATPgrasp_YheCD"/>
    <property type="match status" value="1"/>
</dbReference>
<evidence type="ECO:0000313" key="1">
    <source>
        <dbReference type="EMBL" id="TVX97319.1"/>
    </source>
</evidence>
<comment type="caution">
    <text evidence="1">The sequence shown here is derived from an EMBL/GenBank/DDBJ whole genome shotgun (WGS) entry which is preliminary data.</text>
</comment>
<dbReference type="AlphaFoldDB" id="A0A559JBS2"/>
<dbReference type="SUPFAM" id="SSF56059">
    <property type="entry name" value="Glutathione synthetase ATP-binding domain-like"/>
    <property type="match status" value="1"/>
</dbReference>
<keyword evidence="2" id="KW-1185">Reference proteome</keyword>
<accession>A0A559JBS2</accession>
<dbReference type="OrthoDB" id="7869153at2"/>
<proteinExistence type="predicted"/>
<protein>
    <submittedName>
        <fullName evidence="1">YheC/YheD family protein</fullName>
    </submittedName>
</protein>
<dbReference type="InterPro" id="IPR026838">
    <property type="entry name" value="YheC/D"/>
</dbReference>
<gene>
    <name evidence="1" type="ORF">FPZ45_18440</name>
</gene>
<dbReference type="Proteomes" id="UP000316330">
    <property type="component" value="Unassembled WGS sequence"/>
</dbReference>
<name>A0A559JBS2_9BACL</name>
<dbReference type="RefSeq" id="WP_144705190.1">
    <property type="nucleotide sequence ID" value="NZ_VNJJ01000012.1"/>
</dbReference>
<sequence>MGQPALGILTLYLNESKALEERSVYEKMIAAGKRLGMTVFVFTPQDVDDENDQINAMFFQPETKKWSRRLVRFPNLIYDRCRIQKSYRFQQLLSFRKRYSHLQFLNRPLRNKWTVYRTLSKVSSIRPYLPVTRLYQSPEDVQFMLNRFSTLYLKPINGTGGRGILRIERGRDGKLLLQGRNHSRTIVQPRLISKNGLASALAHWDKHGDRYIVQQGLNIKLPDGRVHDYRMLVQKNGSGQWEVTGCAGRIGLHRSITSNLHGGGEAATMNSLLRRWIGNEGEIRRIRATAENFGVAVARHLEESYDALCELALDLAIDRNGRIWLIEVNPKPSREVFKLAGERDVYRKAIIRPIEYGLWLYHQK</sequence>
<dbReference type="EMBL" id="VNJJ01000012">
    <property type="protein sequence ID" value="TVX97319.1"/>
    <property type="molecule type" value="Genomic_DNA"/>
</dbReference>
<organism evidence="1 2">
    <name type="scientific">Cohnella terricola</name>
    <dbReference type="NCBI Taxonomy" id="1289167"/>
    <lineage>
        <taxon>Bacteria</taxon>
        <taxon>Bacillati</taxon>
        <taxon>Bacillota</taxon>
        <taxon>Bacilli</taxon>
        <taxon>Bacillales</taxon>
        <taxon>Paenibacillaceae</taxon>
        <taxon>Cohnella</taxon>
    </lineage>
</organism>